<dbReference type="Gene3D" id="1.10.10.60">
    <property type="entry name" value="Homeodomain-like"/>
    <property type="match status" value="1"/>
</dbReference>
<dbReference type="Gene3D" id="1.10.8.60">
    <property type="match status" value="1"/>
</dbReference>
<dbReference type="NCBIfam" id="TIGR00229">
    <property type="entry name" value="sensory_box"/>
    <property type="match status" value="1"/>
</dbReference>
<evidence type="ECO:0000313" key="6">
    <source>
        <dbReference type="EMBL" id="AGF78499.1"/>
    </source>
</evidence>
<keyword evidence="4" id="KW-0804">Transcription</keyword>
<dbReference type="eggNOG" id="COG3829">
    <property type="taxonomic scope" value="Bacteria"/>
</dbReference>
<dbReference type="KEGG" id="dsf:UWK_01949"/>
<dbReference type="RefSeq" id="WP_015404190.1">
    <property type="nucleotide sequence ID" value="NC_020304.1"/>
</dbReference>
<dbReference type="Gene3D" id="3.40.50.300">
    <property type="entry name" value="P-loop containing nucleotide triphosphate hydrolases"/>
    <property type="match status" value="1"/>
</dbReference>
<evidence type="ECO:0000256" key="4">
    <source>
        <dbReference type="ARBA" id="ARBA00023163"/>
    </source>
</evidence>
<dbReference type="InterPro" id="IPR000014">
    <property type="entry name" value="PAS"/>
</dbReference>
<dbReference type="AlphaFoldDB" id="M1NFT6"/>
<dbReference type="PRINTS" id="PR01590">
    <property type="entry name" value="HTHFIS"/>
</dbReference>
<dbReference type="GO" id="GO:0005524">
    <property type="term" value="F:ATP binding"/>
    <property type="evidence" value="ECO:0007669"/>
    <property type="project" value="UniProtKB-KW"/>
</dbReference>
<dbReference type="PROSITE" id="PS00675">
    <property type="entry name" value="SIGMA54_INTERACT_1"/>
    <property type="match status" value="1"/>
</dbReference>
<protein>
    <submittedName>
        <fullName evidence="6">PAS domain S-box</fullName>
    </submittedName>
</protein>
<proteinExistence type="predicted"/>
<dbReference type="InterPro" id="IPR027417">
    <property type="entry name" value="P-loop_NTPase"/>
</dbReference>
<dbReference type="SUPFAM" id="SSF52540">
    <property type="entry name" value="P-loop containing nucleoside triphosphate hydrolases"/>
    <property type="match status" value="1"/>
</dbReference>
<dbReference type="Pfam" id="PF13426">
    <property type="entry name" value="PAS_9"/>
    <property type="match status" value="1"/>
</dbReference>
<dbReference type="InterPro" id="IPR009057">
    <property type="entry name" value="Homeodomain-like_sf"/>
</dbReference>
<keyword evidence="3" id="KW-0805">Transcription regulation</keyword>
<evidence type="ECO:0000259" key="5">
    <source>
        <dbReference type="PROSITE" id="PS50045"/>
    </source>
</evidence>
<dbReference type="PATRIC" id="fig|1167006.5.peg.2135"/>
<dbReference type="Proteomes" id="UP000011721">
    <property type="component" value="Chromosome"/>
</dbReference>
<dbReference type="CDD" id="cd00009">
    <property type="entry name" value="AAA"/>
    <property type="match status" value="1"/>
</dbReference>
<evidence type="ECO:0000256" key="2">
    <source>
        <dbReference type="ARBA" id="ARBA00022840"/>
    </source>
</evidence>
<evidence type="ECO:0000313" key="7">
    <source>
        <dbReference type="Proteomes" id="UP000011721"/>
    </source>
</evidence>
<dbReference type="HOGENOM" id="CLU_000445_8_1_7"/>
<dbReference type="Gene3D" id="3.30.450.20">
    <property type="entry name" value="PAS domain"/>
    <property type="match status" value="1"/>
</dbReference>
<keyword evidence="7" id="KW-1185">Reference proteome</keyword>
<dbReference type="GO" id="GO:0043565">
    <property type="term" value="F:sequence-specific DNA binding"/>
    <property type="evidence" value="ECO:0007669"/>
    <property type="project" value="InterPro"/>
</dbReference>
<dbReference type="PANTHER" id="PTHR32071">
    <property type="entry name" value="TRANSCRIPTIONAL REGULATORY PROTEIN"/>
    <property type="match status" value="1"/>
</dbReference>
<reference evidence="7" key="1">
    <citation type="journal article" date="2013" name="Stand. Genomic Sci.">
        <title>Complete genome sequence of Desulfocapsa sulfexigens, a marine deltaproteobacterium specialized in disproportionating inorganic sulfur compounds.</title>
        <authorList>
            <person name="Finster K.W."/>
            <person name="Kjeldsen K.U."/>
            <person name="Kube M."/>
            <person name="Reinhardt R."/>
            <person name="Mussmann M."/>
            <person name="Amann R."/>
            <person name="Schreiber L."/>
        </authorList>
    </citation>
    <scope>NUCLEOTIDE SEQUENCE [LARGE SCALE GENOMIC DNA]</scope>
    <source>
        <strain evidence="7">DSM 10523 / SB164P1</strain>
    </source>
</reference>
<dbReference type="Pfam" id="PF00158">
    <property type="entry name" value="Sigma54_activat"/>
    <property type="match status" value="1"/>
</dbReference>
<dbReference type="Pfam" id="PF02954">
    <property type="entry name" value="HTH_8"/>
    <property type="match status" value="1"/>
</dbReference>
<keyword evidence="1" id="KW-0547">Nucleotide-binding</keyword>
<dbReference type="FunFam" id="3.40.50.300:FF:000006">
    <property type="entry name" value="DNA-binding transcriptional regulator NtrC"/>
    <property type="match status" value="1"/>
</dbReference>
<name>M1NFT6_DESSD</name>
<dbReference type="GO" id="GO:0006355">
    <property type="term" value="P:regulation of DNA-templated transcription"/>
    <property type="evidence" value="ECO:0007669"/>
    <property type="project" value="InterPro"/>
</dbReference>
<dbReference type="PROSITE" id="PS00688">
    <property type="entry name" value="SIGMA54_INTERACT_3"/>
    <property type="match status" value="1"/>
</dbReference>
<dbReference type="InterPro" id="IPR025944">
    <property type="entry name" value="Sigma_54_int_dom_CS"/>
</dbReference>
<dbReference type="STRING" id="1167006.UWK_01949"/>
<organism evidence="6 7">
    <name type="scientific">Desulfocapsa sulfexigens (strain DSM 10523 / SB164P1)</name>
    <dbReference type="NCBI Taxonomy" id="1167006"/>
    <lineage>
        <taxon>Bacteria</taxon>
        <taxon>Pseudomonadati</taxon>
        <taxon>Thermodesulfobacteriota</taxon>
        <taxon>Desulfobulbia</taxon>
        <taxon>Desulfobulbales</taxon>
        <taxon>Desulfocapsaceae</taxon>
        <taxon>Desulfocapsa</taxon>
    </lineage>
</organism>
<evidence type="ECO:0000256" key="3">
    <source>
        <dbReference type="ARBA" id="ARBA00023015"/>
    </source>
</evidence>
<gene>
    <name evidence="6" type="ordered locus">UWK_01949</name>
</gene>
<evidence type="ECO:0000256" key="1">
    <source>
        <dbReference type="ARBA" id="ARBA00022741"/>
    </source>
</evidence>
<dbReference type="Pfam" id="PF25601">
    <property type="entry name" value="AAA_lid_14"/>
    <property type="match status" value="1"/>
</dbReference>
<dbReference type="InterPro" id="IPR002078">
    <property type="entry name" value="Sigma_54_int"/>
</dbReference>
<accession>M1NFT6</accession>
<feature type="domain" description="Sigma-54 factor interaction" evidence="5">
    <location>
        <begin position="140"/>
        <end position="369"/>
    </location>
</feature>
<dbReference type="InterPro" id="IPR002197">
    <property type="entry name" value="HTH_Fis"/>
</dbReference>
<dbReference type="PROSITE" id="PS50045">
    <property type="entry name" value="SIGMA54_INTERACT_4"/>
    <property type="match status" value="1"/>
</dbReference>
<sequence>MKIESVLQSVSVFGELLNGIPHGIAILGTDLCILTMNRYLEAMTGYSTDEARGVYGDFILRTNLGIKNQICAEVLKSGESVSIDGNIINRRRKKIPVHFTISRLHDGEGQPSGVLFVLEDSSVVKVEELSHREQSIRSKILGHSSQMENVFELMTVLARTDASVLITGETGTGKDLMAEALHKSSQRARQPFIKVNCGALPEALLESELFGHVKGAFTGAVNETAGMFRLAHLGTIFLTEIGDLSLPLQVKLLSVLDDKEFFPVGGSKKVKVDVRIIAATHRSLREEVQQGRFREDLFYRLNVLCLHSPPLRERDGDIRLLLDHFLRQFNAKLGREVTDFSPEAIDFLNQYRYPGNVRELRNIAEYSANICQGRVVEVKDLPAYLFRPAVNPEMKSSSAMSHPLVQREEAVAARVTVPAGGTTPGGWVDVEKEMILDALRSSGGNRSKASEILGWGRTTLWRKLKKYKMA</sequence>
<dbReference type="InterPro" id="IPR025662">
    <property type="entry name" value="Sigma_54_int_dom_ATP-bd_1"/>
</dbReference>
<dbReference type="EMBL" id="CP003985">
    <property type="protein sequence ID" value="AGF78499.1"/>
    <property type="molecule type" value="Genomic_DNA"/>
</dbReference>
<dbReference type="SMART" id="SM00382">
    <property type="entry name" value="AAA"/>
    <property type="match status" value="1"/>
</dbReference>
<dbReference type="OrthoDB" id="5413348at2"/>
<dbReference type="InterPro" id="IPR058031">
    <property type="entry name" value="AAA_lid_NorR"/>
</dbReference>
<dbReference type="SUPFAM" id="SSF46689">
    <property type="entry name" value="Homeodomain-like"/>
    <property type="match status" value="1"/>
</dbReference>
<keyword evidence="2" id="KW-0067">ATP-binding</keyword>
<dbReference type="InterPro" id="IPR003593">
    <property type="entry name" value="AAA+_ATPase"/>
</dbReference>
<dbReference type="SUPFAM" id="SSF55785">
    <property type="entry name" value="PYP-like sensor domain (PAS domain)"/>
    <property type="match status" value="1"/>
</dbReference>
<dbReference type="InterPro" id="IPR035965">
    <property type="entry name" value="PAS-like_dom_sf"/>
</dbReference>